<dbReference type="AlphaFoldDB" id="A0A2N8L0R4"/>
<proteinExistence type="predicted"/>
<evidence type="ECO:0000256" key="2">
    <source>
        <dbReference type="SAM" id="MobiDB-lite"/>
    </source>
</evidence>
<evidence type="ECO:0000313" key="4">
    <source>
        <dbReference type="EMBL" id="PND39287.1"/>
    </source>
</evidence>
<dbReference type="OrthoDB" id="8734525at2"/>
<keyword evidence="3" id="KW-0812">Transmembrane</keyword>
<keyword evidence="3" id="KW-0472">Membrane</keyword>
<feature type="region of interest" description="Disordered" evidence="2">
    <location>
        <begin position="1"/>
        <end position="21"/>
    </location>
</feature>
<sequence length="523" mass="57014">MSVFSPPTSPSVKPVATPLDRPDLEQFAREDGGFPQAFIRALAALAAADGFVTLGEFERVSALAARLQDSALGAHAALRALESPGEQKAAFAQLKRASAELPEAQRRQAFLDAQPLLQLQGEQAHKFAQELAQALLLPSQELSRLAEAVGPAPSLWKTVSRQSARLFGGRPLLPAAQTAARLSGDIDLALGVGRYLDGASSDQVLQQGMSSSLTVLARRLSEFERGLQAPPPEAGSAAAYAQRVEQLFQQVGQRIAMVEARIAHEKRSFEEDFEELIHDAGNAVELQMLERLRTDDWTEHKVWAEMARSTFAKELERRLDRAARRQEGQLRLLKEELRLFREEFSLVHASVLERPHHSQLRRLMPALQISTRLKNSTESAAELTLGAGAVAAAGTGAAVYALGAAAVLPVIAPVAPFAGGALLVAGLLKWMMDKSGRKDEELRHKREAFEAALRERLSAMRVDSFAQLDTLGQEFRASANALLRPLLLEAEAARQLPETERRVAQRVIQDTRQAMQALGAPEA</sequence>
<feature type="coiled-coil region" evidence="1">
    <location>
        <begin position="312"/>
        <end position="343"/>
    </location>
</feature>
<name>A0A2N8L0R4_9BURK</name>
<organism evidence="4 5">
    <name type="scientific">Kinneretia aquatilis</name>
    <dbReference type="NCBI Taxonomy" id="2070761"/>
    <lineage>
        <taxon>Bacteria</taxon>
        <taxon>Pseudomonadati</taxon>
        <taxon>Pseudomonadota</taxon>
        <taxon>Betaproteobacteria</taxon>
        <taxon>Burkholderiales</taxon>
        <taxon>Sphaerotilaceae</taxon>
        <taxon>Roseateles</taxon>
    </lineage>
</organism>
<feature type="transmembrane region" description="Helical" evidence="3">
    <location>
        <begin position="406"/>
        <end position="428"/>
    </location>
</feature>
<comment type="caution">
    <text evidence="4">The sequence shown here is derived from an EMBL/GenBank/DDBJ whole genome shotgun (WGS) entry which is preliminary data.</text>
</comment>
<keyword evidence="5" id="KW-1185">Reference proteome</keyword>
<reference evidence="4 5" key="1">
    <citation type="submission" date="2018-01" db="EMBL/GenBank/DDBJ databases">
        <title>Draft genome sequence of Paucibacter aquatile CR182 isolated from freshwater of the Nakdong River.</title>
        <authorList>
            <person name="Choi A."/>
            <person name="Chung E.J."/>
        </authorList>
    </citation>
    <scope>NUCLEOTIDE SEQUENCE [LARGE SCALE GENOMIC DNA]</scope>
    <source>
        <strain evidence="4 5">CR182</strain>
    </source>
</reference>
<dbReference type="RefSeq" id="WP_102769205.1">
    <property type="nucleotide sequence ID" value="NZ_POSP01000003.1"/>
</dbReference>
<evidence type="ECO:0000256" key="1">
    <source>
        <dbReference type="SAM" id="Coils"/>
    </source>
</evidence>
<dbReference type="EMBL" id="POSP01000003">
    <property type="protein sequence ID" value="PND39287.1"/>
    <property type="molecule type" value="Genomic_DNA"/>
</dbReference>
<accession>A0A2N8L0R4</accession>
<keyword evidence="1" id="KW-0175">Coiled coil</keyword>
<dbReference type="SUPFAM" id="SSF158682">
    <property type="entry name" value="TerB-like"/>
    <property type="match status" value="1"/>
</dbReference>
<gene>
    <name evidence="4" type="ORF">C1O66_18310</name>
</gene>
<keyword evidence="3" id="KW-1133">Transmembrane helix</keyword>
<evidence type="ECO:0000313" key="5">
    <source>
        <dbReference type="Proteomes" id="UP000235916"/>
    </source>
</evidence>
<protein>
    <submittedName>
        <fullName evidence="4">Uncharacterized protein</fullName>
    </submittedName>
</protein>
<dbReference type="InterPro" id="IPR029024">
    <property type="entry name" value="TerB-like"/>
</dbReference>
<evidence type="ECO:0000256" key="3">
    <source>
        <dbReference type="SAM" id="Phobius"/>
    </source>
</evidence>
<dbReference type="Proteomes" id="UP000235916">
    <property type="component" value="Unassembled WGS sequence"/>
</dbReference>